<gene>
    <name evidence="10" type="ORF">BDP27DRAFT_1240614</name>
    <name evidence="9" type="ORF">BDP27DRAFT_1242607</name>
</gene>
<dbReference type="EMBL" id="JADNRY010000450">
    <property type="protein sequence ID" value="KAF9052556.1"/>
    <property type="molecule type" value="Genomic_DNA"/>
</dbReference>
<evidence type="ECO:0000256" key="3">
    <source>
        <dbReference type="ARBA" id="ARBA00022737"/>
    </source>
</evidence>
<proteinExistence type="predicted"/>
<evidence type="ECO:0000256" key="7">
    <source>
        <dbReference type="PROSITE-ProRule" id="PRU00042"/>
    </source>
</evidence>
<organism evidence="9 11">
    <name type="scientific">Rhodocollybia butyracea</name>
    <dbReference type="NCBI Taxonomy" id="206335"/>
    <lineage>
        <taxon>Eukaryota</taxon>
        <taxon>Fungi</taxon>
        <taxon>Dikarya</taxon>
        <taxon>Basidiomycota</taxon>
        <taxon>Agaricomycotina</taxon>
        <taxon>Agaricomycetes</taxon>
        <taxon>Agaricomycetidae</taxon>
        <taxon>Agaricales</taxon>
        <taxon>Marasmiineae</taxon>
        <taxon>Omphalotaceae</taxon>
        <taxon>Rhodocollybia</taxon>
    </lineage>
</organism>
<keyword evidence="4 7" id="KW-0863">Zinc-finger</keyword>
<dbReference type="GO" id="GO:0008270">
    <property type="term" value="F:zinc ion binding"/>
    <property type="evidence" value="ECO:0007669"/>
    <property type="project" value="UniProtKB-KW"/>
</dbReference>
<keyword evidence="2" id="KW-0479">Metal-binding</keyword>
<evidence type="ECO:0000256" key="4">
    <source>
        <dbReference type="ARBA" id="ARBA00022771"/>
    </source>
</evidence>
<keyword evidence="5" id="KW-0862">Zinc</keyword>
<keyword evidence="11" id="KW-1185">Reference proteome</keyword>
<evidence type="ECO:0000313" key="11">
    <source>
        <dbReference type="Proteomes" id="UP000772434"/>
    </source>
</evidence>
<dbReference type="EMBL" id="JADNRY010000365">
    <property type="protein sequence ID" value="KAF9058564.1"/>
    <property type="molecule type" value="Genomic_DNA"/>
</dbReference>
<dbReference type="SUPFAM" id="SSF57667">
    <property type="entry name" value="beta-beta-alpha zinc fingers"/>
    <property type="match status" value="1"/>
</dbReference>
<dbReference type="PROSITE" id="PS50157">
    <property type="entry name" value="ZINC_FINGER_C2H2_2"/>
    <property type="match status" value="2"/>
</dbReference>
<dbReference type="GO" id="GO:0000981">
    <property type="term" value="F:DNA-binding transcription factor activity, RNA polymerase II-specific"/>
    <property type="evidence" value="ECO:0007669"/>
    <property type="project" value="TreeGrafter"/>
</dbReference>
<comment type="subcellular location">
    <subcellularLocation>
        <location evidence="1">Nucleus</location>
    </subcellularLocation>
</comment>
<accession>A0A9P5P363</accession>
<evidence type="ECO:0000256" key="1">
    <source>
        <dbReference type="ARBA" id="ARBA00004123"/>
    </source>
</evidence>
<dbReference type="PROSITE" id="PS00028">
    <property type="entry name" value="ZINC_FINGER_C2H2_1"/>
    <property type="match status" value="1"/>
</dbReference>
<feature type="domain" description="C2H2-type" evidence="8">
    <location>
        <begin position="52"/>
        <end position="79"/>
    </location>
</feature>
<dbReference type="GO" id="GO:0005634">
    <property type="term" value="C:nucleus"/>
    <property type="evidence" value="ECO:0007669"/>
    <property type="project" value="UniProtKB-SubCell"/>
</dbReference>
<feature type="domain" description="C2H2-type" evidence="8">
    <location>
        <begin position="80"/>
        <end position="107"/>
    </location>
</feature>
<dbReference type="Proteomes" id="UP000772434">
    <property type="component" value="Unassembled WGS sequence"/>
</dbReference>
<evidence type="ECO:0000313" key="9">
    <source>
        <dbReference type="EMBL" id="KAF9052556.1"/>
    </source>
</evidence>
<comment type="caution">
    <text evidence="9">The sequence shown here is derived from an EMBL/GenBank/DDBJ whole genome shotgun (WGS) entry which is preliminary data.</text>
</comment>
<dbReference type="AlphaFoldDB" id="A0A9P5P363"/>
<keyword evidence="6" id="KW-0539">Nucleus</keyword>
<evidence type="ECO:0000256" key="2">
    <source>
        <dbReference type="ARBA" id="ARBA00022723"/>
    </source>
</evidence>
<dbReference type="Gene3D" id="3.30.160.60">
    <property type="entry name" value="Classic Zinc Finger"/>
    <property type="match status" value="2"/>
</dbReference>
<sequence>DEAGSYPDPSMMINVTIEGVKSAPAPLEFKSVVGSDKIVQASNLRRKNEAKFKCPICDHCFTAKHNLQNHMNSHSNKRPHECQKCGNTFTTRGTHARHESICTGRPVRKRL</sequence>
<dbReference type="SMART" id="SM00355">
    <property type="entry name" value="ZnF_C2H2"/>
    <property type="match status" value="2"/>
</dbReference>
<name>A0A9P5P363_9AGAR</name>
<dbReference type="OrthoDB" id="3437960at2759"/>
<dbReference type="Pfam" id="PF00096">
    <property type="entry name" value="zf-C2H2"/>
    <property type="match status" value="1"/>
</dbReference>
<dbReference type="InterPro" id="IPR036236">
    <property type="entry name" value="Znf_C2H2_sf"/>
</dbReference>
<protein>
    <recommendedName>
        <fullName evidence="8">C2H2-type domain-containing protein</fullName>
    </recommendedName>
</protein>
<keyword evidence="3" id="KW-0677">Repeat</keyword>
<evidence type="ECO:0000256" key="5">
    <source>
        <dbReference type="ARBA" id="ARBA00022833"/>
    </source>
</evidence>
<evidence type="ECO:0000313" key="10">
    <source>
        <dbReference type="EMBL" id="KAF9058564.1"/>
    </source>
</evidence>
<dbReference type="PANTHER" id="PTHR24394:SF44">
    <property type="entry name" value="ZINC FINGER PROTEIN 271-LIKE"/>
    <property type="match status" value="1"/>
</dbReference>
<dbReference type="InterPro" id="IPR013087">
    <property type="entry name" value="Znf_C2H2_type"/>
</dbReference>
<feature type="non-terminal residue" evidence="9">
    <location>
        <position position="111"/>
    </location>
</feature>
<evidence type="ECO:0000256" key="6">
    <source>
        <dbReference type="ARBA" id="ARBA00023242"/>
    </source>
</evidence>
<dbReference type="PANTHER" id="PTHR24394">
    <property type="entry name" value="ZINC FINGER PROTEIN"/>
    <property type="match status" value="1"/>
</dbReference>
<evidence type="ECO:0000259" key="8">
    <source>
        <dbReference type="PROSITE" id="PS50157"/>
    </source>
</evidence>
<reference evidence="9" key="1">
    <citation type="submission" date="2020-11" db="EMBL/GenBank/DDBJ databases">
        <authorList>
            <consortium name="DOE Joint Genome Institute"/>
            <person name="Ahrendt S."/>
            <person name="Riley R."/>
            <person name="Andreopoulos W."/>
            <person name="Labutti K."/>
            <person name="Pangilinan J."/>
            <person name="Ruiz-Duenas F.J."/>
            <person name="Barrasa J.M."/>
            <person name="Sanchez-Garcia M."/>
            <person name="Camarero S."/>
            <person name="Miyauchi S."/>
            <person name="Serrano A."/>
            <person name="Linde D."/>
            <person name="Babiker R."/>
            <person name="Drula E."/>
            <person name="Ayuso-Fernandez I."/>
            <person name="Pacheco R."/>
            <person name="Padilla G."/>
            <person name="Ferreira P."/>
            <person name="Barriuso J."/>
            <person name="Kellner H."/>
            <person name="Castanera R."/>
            <person name="Alfaro M."/>
            <person name="Ramirez L."/>
            <person name="Pisabarro A.G."/>
            <person name="Kuo A."/>
            <person name="Tritt A."/>
            <person name="Lipzen A."/>
            <person name="He G."/>
            <person name="Yan M."/>
            <person name="Ng V."/>
            <person name="Cullen D."/>
            <person name="Martin F."/>
            <person name="Rosso M.-N."/>
            <person name="Henrissat B."/>
            <person name="Hibbett D."/>
            <person name="Martinez A.T."/>
            <person name="Grigoriev I.V."/>
        </authorList>
    </citation>
    <scope>NUCLEOTIDE SEQUENCE</scope>
    <source>
        <strain evidence="9">AH 40177</strain>
    </source>
</reference>